<feature type="transmembrane region" description="Helical" evidence="1">
    <location>
        <begin position="6"/>
        <end position="39"/>
    </location>
</feature>
<evidence type="ECO:0008006" key="4">
    <source>
        <dbReference type="Google" id="ProtNLM"/>
    </source>
</evidence>
<keyword evidence="1" id="KW-0812">Transmembrane</keyword>
<name>A0ABW7H103_9BURK</name>
<dbReference type="EMBL" id="JBIGIB010000004">
    <property type="protein sequence ID" value="MFG6467868.1"/>
    <property type="molecule type" value="Genomic_DNA"/>
</dbReference>
<keyword evidence="1" id="KW-1133">Transmembrane helix</keyword>
<keyword evidence="3" id="KW-1185">Reference proteome</keyword>
<dbReference type="Proteomes" id="UP001606303">
    <property type="component" value="Unassembled WGS sequence"/>
</dbReference>
<organism evidence="2 3">
    <name type="scientific">Pelomonas baiyunensis</name>
    <dbReference type="NCBI Taxonomy" id="3299026"/>
    <lineage>
        <taxon>Bacteria</taxon>
        <taxon>Pseudomonadati</taxon>
        <taxon>Pseudomonadota</taxon>
        <taxon>Betaproteobacteria</taxon>
        <taxon>Burkholderiales</taxon>
        <taxon>Sphaerotilaceae</taxon>
        <taxon>Roseateles</taxon>
    </lineage>
</organism>
<evidence type="ECO:0000256" key="1">
    <source>
        <dbReference type="SAM" id="Phobius"/>
    </source>
</evidence>
<reference evidence="2 3" key="1">
    <citation type="submission" date="2024-08" db="EMBL/GenBank/DDBJ databases">
        <authorList>
            <person name="Lu H."/>
        </authorList>
    </citation>
    <scope>NUCLEOTIDE SEQUENCE [LARGE SCALE GENOMIC DNA]</scope>
    <source>
        <strain evidence="2 3">BYS87W</strain>
    </source>
</reference>
<accession>A0ABW7H103</accession>
<proteinExistence type="predicted"/>
<gene>
    <name evidence="2" type="ORF">ACG01O_14675</name>
</gene>
<evidence type="ECO:0000313" key="2">
    <source>
        <dbReference type="EMBL" id="MFG6467868.1"/>
    </source>
</evidence>
<protein>
    <recommendedName>
        <fullName evidence="4">Glycerate kinase</fullName>
    </recommendedName>
</protein>
<evidence type="ECO:0000313" key="3">
    <source>
        <dbReference type="Proteomes" id="UP001606303"/>
    </source>
</evidence>
<dbReference type="RefSeq" id="WP_394385742.1">
    <property type="nucleotide sequence ID" value="NZ_JBIGIB010000004.1"/>
</dbReference>
<comment type="caution">
    <text evidence="2">The sequence shown here is derived from an EMBL/GenBank/DDBJ whole genome shotgun (WGS) entry which is preliminary data.</text>
</comment>
<keyword evidence="1" id="KW-0472">Membrane</keyword>
<sequence>MNAWIGSALALLGLVLGGLLMGWQGVLFAATVVVFWLLLQMSRLLRLMKQAGAAPLGQVSNAVMLASQLHAGMKLVDLITLTGSLGQAQGTDAYRWHDAAGDAVEVVLRKGKLAEWRLVRATAPAPAP</sequence>